<reference evidence="2" key="1">
    <citation type="journal article" date="2023" name="Front. Plant Sci.">
        <title>Chromosomal-level genome assembly of Melastoma candidum provides insights into trichome evolution.</title>
        <authorList>
            <person name="Zhong Y."/>
            <person name="Wu W."/>
            <person name="Sun C."/>
            <person name="Zou P."/>
            <person name="Liu Y."/>
            <person name="Dai S."/>
            <person name="Zhou R."/>
        </authorList>
    </citation>
    <scope>NUCLEOTIDE SEQUENCE [LARGE SCALE GENOMIC DNA]</scope>
</reference>
<proteinExistence type="predicted"/>
<evidence type="ECO:0000313" key="1">
    <source>
        <dbReference type="EMBL" id="KAI4342106.1"/>
    </source>
</evidence>
<keyword evidence="2" id="KW-1185">Reference proteome</keyword>
<sequence>MKVTKTCVKLVKPKTPTPPHLRRYGLTVFDLRQKPVLTSSVFFYRANGDDHKGNIDGWLARLEESLSEALVVYYPLAGRYVEEGSYIDCNDEGAEFIVGTVDARLDEILEDPDRPGIDFMELIKRTPSYGADLPLIVAQVYLFECGAVAIDFNNSHIVADYASAIMFLKGWATISLCGILDEAYHPSFEVPTIFPRTERPREQVRPREIPIFRQEKLIRNLFVFDGKTLEELASGIAGEVKVDANGTENRPPSRVEIVLGLLLKALVKVVGWKSDGNSSSIAFGTAMNLRGKAVKLTPKNAFGNLFTQVYIEAGKEDREMELGGFVKTVQRNIRNARSKYTSIDNAQEFLAMFEGDSRSIDSLLYNSDEEKHVVHSTSLLGFGAYEIDFGFGKPELVMTAGPPFRYVVLMDGRGDDGGIDALVILDEDEMTQFKKEMVAFLPRMSMK</sequence>
<comment type="caution">
    <text evidence="1">The sequence shown here is derived from an EMBL/GenBank/DDBJ whole genome shotgun (WGS) entry which is preliminary data.</text>
</comment>
<evidence type="ECO:0000313" key="2">
    <source>
        <dbReference type="Proteomes" id="UP001057402"/>
    </source>
</evidence>
<organism evidence="1 2">
    <name type="scientific">Melastoma candidum</name>
    <dbReference type="NCBI Taxonomy" id="119954"/>
    <lineage>
        <taxon>Eukaryota</taxon>
        <taxon>Viridiplantae</taxon>
        <taxon>Streptophyta</taxon>
        <taxon>Embryophyta</taxon>
        <taxon>Tracheophyta</taxon>
        <taxon>Spermatophyta</taxon>
        <taxon>Magnoliopsida</taxon>
        <taxon>eudicotyledons</taxon>
        <taxon>Gunneridae</taxon>
        <taxon>Pentapetalae</taxon>
        <taxon>rosids</taxon>
        <taxon>malvids</taxon>
        <taxon>Myrtales</taxon>
        <taxon>Melastomataceae</taxon>
        <taxon>Melastomatoideae</taxon>
        <taxon>Melastomateae</taxon>
        <taxon>Melastoma</taxon>
    </lineage>
</organism>
<name>A0ACB9P4I5_9MYRT</name>
<dbReference type="EMBL" id="CM042886">
    <property type="protein sequence ID" value="KAI4342106.1"/>
    <property type="molecule type" value="Genomic_DNA"/>
</dbReference>
<gene>
    <name evidence="1" type="ORF">MLD38_026763</name>
</gene>
<accession>A0ACB9P4I5</accession>
<dbReference type="Proteomes" id="UP001057402">
    <property type="component" value="Chromosome 7"/>
</dbReference>
<protein>
    <submittedName>
        <fullName evidence="1">Uncharacterized protein</fullName>
    </submittedName>
</protein>